<reference evidence="2" key="1">
    <citation type="submission" date="2020-10" db="EMBL/GenBank/DDBJ databases">
        <authorList>
            <person name="Gilroy R."/>
        </authorList>
    </citation>
    <scope>NUCLEOTIDE SEQUENCE</scope>
    <source>
        <strain evidence="2">ChiHecec3B27-6122</strain>
    </source>
</reference>
<dbReference type="SUPFAM" id="SSF47598">
    <property type="entry name" value="Ribbon-helix-helix"/>
    <property type="match status" value="1"/>
</dbReference>
<organism evidence="2 3">
    <name type="scientific">Candidatus Scatomorpha pullistercoris</name>
    <dbReference type="NCBI Taxonomy" id="2840929"/>
    <lineage>
        <taxon>Bacteria</taxon>
        <taxon>Bacillati</taxon>
        <taxon>Bacillota</taxon>
        <taxon>Clostridia</taxon>
        <taxon>Eubacteriales</taxon>
        <taxon>Candidatus Scatomorpha</taxon>
    </lineage>
</organism>
<gene>
    <name evidence="2" type="ORF">IAD42_06865</name>
</gene>
<dbReference type="Pfam" id="PF01402">
    <property type="entry name" value="RHH_1"/>
    <property type="match status" value="1"/>
</dbReference>
<dbReference type="InterPro" id="IPR010985">
    <property type="entry name" value="Ribbon_hlx_hlx"/>
</dbReference>
<dbReference type="EMBL" id="DVJS01000169">
    <property type="protein sequence ID" value="HIS97679.1"/>
    <property type="molecule type" value="Genomic_DNA"/>
</dbReference>
<evidence type="ECO:0000313" key="3">
    <source>
        <dbReference type="Proteomes" id="UP000886876"/>
    </source>
</evidence>
<dbReference type="Proteomes" id="UP000886876">
    <property type="component" value="Unassembled WGS sequence"/>
</dbReference>
<name>A0A9D1G6N6_9FIRM</name>
<dbReference type="AlphaFoldDB" id="A0A9D1G6N6"/>
<evidence type="ECO:0000259" key="1">
    <source>
        <dbReference type="Pfam" id="PF01402"/>
    </source>
</evidence>
<reference evidence="2" key="2">
    <citation type="journal article" date="2021" name="PeerJ">
        <title>Extensive microbial diversity within the chicken gut microbiome revealed by metagenomics and culture.</title>
        <authorList>
            <person name="Gilroy R."/>
            <person name="Ravi A."/>
            <person name="Getino M."/>
            <person name="Pursley I."/>
            <person name="Horton D.L."/>
            <person name="Alikhan N.F."/>
            <person name="Baker D."/>
            <person name="Gharbi K."/>
            <person name="Hall N."/>
            <person name="Watson M."/>
            <person name="Adriaenssens E.M."/>
            <person name="Foster-Nyarko E."/>
            <person name="Jarju S."/>
            <person name="Secka A."/>
            <person name="Antonio M."/>
            <person name="Oren A."/>
            <person name="Chaudhuri R.R."/>
            <person name="La Ragione R."/>
            <person name="Hildebrand F."/>
            <person name="Pallen M.J."/>
        </authorList>
    </citation>
    <scope>NUCLEOTIDE SEQUENCE</scope>
    <source>
        <strain evidence="2">ChiHecec3B27-6122</strain>
    </source>
</reference>
<feature type="domain" description="Ribbon-helix-helix protein CopG" evidence="1">
    <location>
        <begin position="21"/>
        <end position="49"/>
    </location>
</feature>
<evidence type="ECO:0000313" key="2">
    <source>
        <dbReference type="EMBL" id="HIS97679.1"/>
    </source>
</evidence>
<dbReference type="GO" id="GO:0006355">
    <property type="term" value="P:regulation of DNA-templated transcription"/>
    <property type="evidence" value="ECO:0007669"/>
    <property type="project" value="InterPro"/>
</dbReference>
<dbReference type="InterPro" id="IPR002145">
    <property type="entry name" value="CopG"/>
</dbReference>
<protein>
    <submittedName>
        <fullName evidence="2">Ribbon-helix-helix protein, CopG family</fullName>
    </submittedName>
</protein>
<accession>A0A9D1G6N6</accession>
<sequence>MAKDELVLRPKRVRGEDGYRTFSVRVKEDTVAKLDAIASRTGHSRNELIGIFLEYAAEHCRVEE</sequence>
<comment type="caution">
    <text evidence="2">The sequence shown here is derived from an EMBL/GenBank/DDBJ whole genome shotgun (WGS) entry which is preliminary data.</text>
</comment>
<proteinExistence type="predicted"/>